<dbReference type="OrthoDB" id="118249at2"/>
<dbReference type="GeneID" id="301134568"/>
<protein>
    <recommendedName>
        <fullName evidence="1">Transcriptional regulator TetR C-terminal Firmicutes type domain-containing protein</fullName>
    </recommendedName>
</protein>
<dbReference type="AlphaFoldDB" id="A0A0M0LJ55"/>
<proteinExistence type="predicted"/>
<dbReference type="PANTHER" id="PTHR43479:SF7">
    <property type="entry name" value="TETR-FAMILY TRANSCRIPTIONAL REGULATOR"/>
    <property type="match status" value="1"/>
</dbReference>
<dbReference type="InterPro" id="IPR039532">
    <property type="entry name" value="TetR_C_Firmicutes"/>
</dbReference>
<dbReference type="PANTHER" id="PTHR43479">
    <property type="entry name" value="ACREF/ENVCD OPERON REPRESSOR-RELATED"/>
    <property type="match status" value="1"/>
</dbReference>
<evidence type="ECO:0000313" key="3">
    <source>
        <dbReference type="Proteomes" id="UP000036867"/>
    </source>
</evidence>
<reference evidence="3" key="1">
    <citation type="submission" date="2015-08" db="EMBL/GenBank/DDBJ databases">
        <title>Fjat-10028 dsm 16317.</title>
        <authorList>
            <person name="Liu B."/>
            <person name="Wang J."/>
            <person name="Zhu Y."/>
            <person name="Liu G."/>
            <person name="Chen Q."/>
            <person name="Chen Z."/>
            <person name="Lan J."/>
            <person name="Che J."/>
            <person name="Ge C."/>
            <person name="Shi H."/>
            <person name="Pan Z."/>
            <person name="Liu X."/>
        </authorList>
    </citation>
    <scope>NUCLEOTIDE SEQUENCE [LARGE SCALE GENOMIC DNA]</scope>
    <source>
        <strain evidence="3">DSM 16317</strain>
    </source>
</reference>
<gene>
    <name evidence="2" type="ORF">AMD00_00310</name>
</gene>
<evidence type="ECO:0000259" key="1">
    <source>
        <dbReference type="Pfam" id="PF14278"/>
    </source>
</evidence>
<feature type="domain" description="Transcriptional regulator TetR C-terminal Firmicutes type" evidence="1">
    <location>
        <begin position="87"/>
        <end position="185"/>
    </location>
</feature>
<dbReference type="EMBL" id="LILB01000001">
    <property type="protein sequence ID" value="KOO51006.1"/>
    <property type="molecule type" value="Genomic_DNA"/>
</dbReference>
<dbReference type="InterPro" id="IPR050624">
    <property type="entry name" value="HTH-type_Tx_Regulator"/>
</dbReference>
<dbReference type="Pfam" id="PF14278">
    <property type="entry name" value="TetR_C_8"/>
    <property type="match status" value="1"/>
</dbReference>
<dbReference type="RefSeq" id="WP_053415118.1">
    <property type="nucleotide sequence ID" value="NZ_LILB01000001.1"/>
</dbReference>
<organism evidence="2 3">
    <name type="scientific">Viridibacillus arvi</name>
    <dbReference type="NCBI Taxonomy" id="263475"/>
    <lineage>
        <taxon>Bacteria</taxon>
        <taxon>Bacillati</taxon>
        <taxon>Bacillota</taxon>
        <taxon>Bacilli</taxon>
        <taxon>Bacillales</taxon>
        <taxon>Caryophanaceae</taxon>
        <taxon>Viridibacillus</taxon>
    </lineage>
</organism>
<dbReference type="Proteomes" id="UP000036867">
    <property type="component" value="Unassembled WGS sequence"/>
</dbReference>
<dbReference type="InterPro" id="IPR009057">
    <property type="entry name" value="Homeodomain-like_sf"/>
</dbReference>
<sequence>MKEGLDPREIRSLESIKNAYFNMLTSSETISIKTLCESANITRPTFYKHYSSINELMDKFSEEMLNDLTSHIAVQQKMAIRDLSSTNLPENMVSLFKHIKDNHSFYERFLLQNRKTKFAKEFKRIIRSFVEEGIGAAQESGMTVIVPKDILIQYATGAFLEVIISWLADLDRYTPEELTEILLKISISGPYIEDIS</sequence>
<comment type="caution">
    <text evidence="2">The sequence shown here is derived from an EMBL/GenBank/DDBJ whole genome shotgun (WGS) entry which is preliminary data.</text>
</comment>
<dbReference type="Gene3D" id="1.10.357.10">
    <property type="entry name" value="Tetracycline Repressor, domain 2"/>
    <property type="match status" value="1"/>
</dbReference>
<dbReference type="STRING" id="263475.AMD00_00310"/>
<keyword evidence="3" id="KW-1185">Reference proteome</keyword>
<accession>A0A0M0LJ55</accession>
<name>A0A0M0LJ55_9BACL</name>
<evidence type="ECO:0000313" key="2">
    <source>
        <dbReference type="EMBL" id="KOO51006.1"/>
    </source>
</evidence>
<dbReference type="SUPFAM" id="SSF46689">
    <property type="entry name" value="Homeodomain-like"/>
    <property type="match status" value="1"/>
</dbReference>